<gene>
    <name evidence="2" type="ORF">A1OE_1350</name>
</gene>
<dbReference type="KEGG" id="thal:A1OE_1350"/>
<dbReference type="AlphaFoldDB" id="K7Z5Y7"/>
<keyword evidence="1" id="KW-0812">Transmembrane</keyword>
<evidence type="ECO:0000313" key="2">
    <source>
        <dbReference type="EMBL" id="AFX99523.1"/>
    </source>
</evidence>
<sequence length="45" mass="5476">MKKYMQNDSMRFYSHKHKCVTLYGKESFGKFSAFFLLILLTFKFI</sequence>
<organism evidence="2 3">
    <name type="scientific">Candidatus Endolissoclinum faulkneri L2</name>
    <dbReference type="NCBI Taxonomy" id="1193729"/>
    <lineage>
        <taxon>Bacteria</taxon>
        <taxon>Pseudomonadati</taxon>
        <taxon>Pseudomonadota</taxon>
        <taxon>Alphaproteobacteria</taxon>
        <taxon>Rhodospirillales</taxon>
        <taxon>Rhodospirillaceae</taxon>
        <taxon>Candidatus Endolissoclinum</taxon>
    </lineage>
</organism>
<proteinExistence type="predicted"/>
<keyword evidence="1" id="KW-1133">Transmembrane helix</keyword>
<evidence type="ECO:0000256" key="1">
    <source>
        <dbReference type="SAM" id="Phobius"/>
    </source>
</evidence>
<keyword evidence="1" id="KW-0472">Membrane</keyword>
<dbReference type="HOGENOM" id="CLU_3197423_0_0_5"/>
<dbReference type="EMBL" id="CP003539">
    <property type="protein sequence ID" value="AFX99523.1"/>
    <property type="molecule type" value="Genomic_DNA"/>
</dbReference>
<protein>
    <submittedName>
        <fullName evidence="2">Uncharacterized protein</fullName>
    </submittedName>
</protein>
<name>K7Z5Y7_9PROT</name>
<feature type="transmembrane region" description="Helical" evidence="1">
    <location>
        <begin position="20"/>
        <end position="42"/>
    </location>
</feature>
<reference evidence="2 3" key="1">
    <citation type="journal article" date="2012" name="Proc. Natl. Acad. Sci. U.S.A.">
        <title>Genome streamlining and chemical defense in a coral reef symbiosis.</title>
        <authorList>
            <person name="Kwan J.C."/>
            <person name="Donia M.S."/>
            <person name="Han A.W."/>
            <person name="Hirose E."/>
            <person name="Haygood M.G."/>
            <person name="Schmidt E.W."/>
        </authorList>
    </citation>
    <scope>NUCLEOTIDE SEQUENCE [LARGE SCALE GENOMIC DNA]</scope>
    <source>
        <strain evidence="2 3">L2</strain>
    </source>
</reference>
<keyword evidence="3" id="KW-1185">Reference proteome</keyword>
<dbReference type="Proteomes" id="UP000010077">
    <property type="component" value="Chromosome"/>
</dbReference>
<evidence type="ECO:0000313" key="3">
    <source>
        <dbReference type="Proteomes" id="UP000010077"/>
    </source>
</evidence>
<accession>K7Z5Y7</accession>